<dbReference type="EMBL" id="JADDOJ010000058">
    <property type="protein sequence ID" value="MBE7941650.1"/>
    <property type="molecule type" value="Genomic_DNA"/>
</dbReference>
<dbReference type="RefSeq" id="WP_193781196.1">
    <property type="nucleotide sequence ID" value="NZ_JADDOJ010000058.1"/>
</dbReference>
<feature type="signal peptide" evidence="1">
    <location>
        <begin position="1"/>
        <end position="18"/>
    </location>
</feature>
<dbReference type="Proteomes" id="UP000715965">
    <property type="component" value="Unassembled WGS sequence"/>
</dbReference>
<dbReference type="PROSITE" id="PS51257">
    <property type="entry name" value="PROKAR_LIPOPROTEIN"/>
    <property type="match status" value="1"/>
</dbReference>
<comment type="caution">
    <text evidence="3">The sequence shown here is derived from an EMBL/GenBank/DDBJ whole genome shotgun (WGS) entry which is preliminary data.</text>
</comment>
<keyword evidence="1" id="KW-0732">Signal</keyword>
<dbReference type="Gene3D" id="3.40.50.10610">
    <property type="entry name" value="ABC-type transport auxiliary lipoprotein component"/>
    <property type="match status" value="1"/>
</dbReference>
<feature type="chain" id="PRO_5046462765" evidence="1">
    <location>
        <begin position="19"/>
        <end position="207"/>
    </location>
</feature>
<dbReference type="SUPFAM" id="SSF159594">
    <property type="entry name" value="XCC0632-like"/>
    <property type="match status" value="1"/>
</dbReference>
<evidence type="ECO:0000256" key="1">
    <source>
        <dbReference type="SAM" id="SignalP"/>
    </source>
</evidence>
<gene>
    <name evidence="3" type="ORF">IM725_13805</name>
</gene>
<dbReference type="InterPro" id="IPR005586">
    <property type="entry name" value="ABC_trans_aux"/>
</dbReference>
<organism evidence="3 4">
    <name type="scientific">Ramlibacter aquaticus</name>
    <dbReference type="NCBI Taxonomy" id="2780094"/>
    <lineage>
        <taxon>Bacteria</taxon>
        <taxon>Pseudomonadati</taxon>
        <taxon>Pseudomonadota</taxon>
        <taxon>Betaproteobacteria</taxon>
        <taxon>Burkholderiales</taxon>
        <taxon>Comamonadaceae</taxon>
        <taxon>Ramlibacter</taxon>
    </lineage>
</organism>
<proteinExistence type="predicted"/>
<evidence type="ECO:0000313" key="4">
    <source>
        <dbReference type="Proteomes" id="UP000715965"/>
    </source>
</evidence>
<evidence type="ECO:0000313" key="3">
    <source>
        <dbReference type="EMBL" id="MBE7941650.1"/>
    </source>
</evidence>
<accession>A0ABR9SH17</accession>
<feature type="domain" description="ABC-type transport auxiliary lipoprotein component" evidence="2">
    <location>
        <begin position="36"/>
        <end position="198"/>
    </location>
</feature>
<protein>
    <submittedName>
        <fullName evidence="3">Membrane integrity-associated transporter subunit PqiC</fullName>
    </submittedName>
</protein>
<dbReference type="Pfam" id="PF03886">
    <property type="entry name" value="ABC_trans_aux"/>
    <property type="match status" value="1"/>
</dbReference>
<keyword evidence="4" id="KW-1185">Reference proteome</keyword>
<evidence type="ECO:0000259" key="2">
    <source>
        <dbReference type="Pfam" id="PF03886"/>
    </source>
</evidence>
<name>A0ABR9SH17_9BURK</name>
<reference evidence="3 4" key="1">
    <citation type="submission" date="2020-10" db="EMBL/GenBank/DDBJ databases">
        <title>Draft genome of Ramlibacter aquaticus LMG 30558.</title>
        <authorList>
            <person name="Props R."/>
        </authorList>
    </citation>
    <scope>NUCLEOTIDE SEQUENCE [LARGE SCALE GENOMIC DNA]</scope>
    <source>
        <strain evidence="3 4">LMG 30558</strain>
    </source>
</reference>
<sequence length="207" mass="21813">MKPHAVLAALALVLVAGCATPDKPVRPSLYDFGPGAAAPQAAVGQAAPVLLADIDVPGSLEGAALLYRLGYADDHQLHPYALARWSAPPGQLVRHRLREVLGRDRPVLDPSEGAAVARVRGSAPRVLRLDLEEFSQVFDSPSASVGLMRLRATLLDNTAAGERLLAQRSFVVRQPAPSADASGGVRALAAATDQAAEDLRQWLAQQP</sequence>